<dbReference type="InterPro" id="IPR011701">
    <property type="entry name" value="MFS"/>
</dbReference>
<evidence type="ECO:0000313" key="9">
    <source>
        <dbReference type="Proteomes" id="UP000295418"/>
    </source>
</evidence>
<keyword evidence="5 6" id="KW-0472">Membrane</keyword>
<dbReference type="PANTHER" id="PTHR23504">
    <property type="entry name" value="MAJOR FACILITATOR SUPERFAMILY DOMAIN-CONTAINING PROTEIN 10"/>
    <property type="match status" value="1"/>
</dbReference>
<accession>A0A4V2WPI6</accession>
<evidence type="ECO:0000256" key="6">
    <source>
        <dbReference type="SAM" id="Phobius"/>
    </source>
</evidence>
<feature type="transmembrane region" description="Helical" evidence="6">
    <location>
        <begin position="73"/>
        <end position="92"/>
    </location>
</feature>
<keyword evidence="4 6" id="KW-1133">Transmembrane helix</keyword>
<keyword evidence="3 6" id="KW-0812">Transmembrane</keyword>
<proteinExistence type="predicted"/>
<dbReference type="OrthoDB" id="9793283at2"/>
<dbReference type="PRINTS" id="PR01035">
    <property type="entry name" value="TCRTETA"/>
</dbReference>
<evidence type="ECO:0000256" key="4">
    <source>
        <dbReference type="ARBA" id="ARBA00022989"/>
    </source>
</evidence>
<feature type="transmembrane region" description="Helical" evidence="6">
    <location>
        <begin position="133"/>
        <end position="155"/>
    </location>
</feature>
<evidence type="ECO:0000256" key="5">
    <source>
        <dbReference type="ARBA" id="ARBA00023136"/>
    </source>
</evidence>
<dbReference type="GO" id="GO:0022857">
    <property type="term" value="F:transmembrane transporter activity"/>
    <property type="evidence" value="ECO:0007669"/>
    <property type="project" value="InterPro"/>
</dbReference>
<dbReference type="PANTHER" id="PTHR23504:SF15">
    <property type="entry name" value="MAJOR FACILITATOR SUPERFAMILY (MFS) PROFILE DOMAIN-CONTAINING PROTEIN"/>
    <property type="match status" value="1"/>
</dbReference>
<dbReference type="InterPro" id="IPR020846">
    <property type="entry name" value="MFS_dom"/>
</dbReference>
<dbReference type="EMBL" id="SKFG01000003">
    <property type="protein sequence ID" value="TCZ79482.1"/>
    <property type="molecule type" value="Genomic_DNA"/>
</dbReference>
<dbReference type="InterPro" id="IPR001958">
    <property type="entry name" value="Tet-R_TetA/multi-R_MdtG-like"/>
</dbReference>
<dbReference type="AlphaFoldDB" id="A0A4V2WPI6"/>
<organism evidence="8 9">
    <name type="scientific">Paenibacillus albiflavus</name>
    <dbReference type="NCBI Taxonomy" id="2545760"/>
    <lineage>
        <taxon>Bacteria</taxon>
        <taxon>Bacillati</taxon>
        <taxon>Bacillota</taxon>
        <taxon>Bacilli</taxon>
        <taxon>Bacillales</taxon>
        <taxon>Paenibacillaceae</taxon>
        <taxon>Paenibacillus</taxon>
    </lineage>
</organism>
<dbReference type="InterPro" id="IPR036259">
    <property type="entry name" value="MFS_trans_sf"/>
</dbReference>
<feature type="transmembrane region" description="Helical" evidence="6">
    <location>
        <begin position="7"/>
        <end position="29"/>
    </location>
</feature>
<feature type="transmembrane region" description="Helical" evidence="6">
    <location>
        <begin position="161"/>
        <end position="181"/>
    </location>
</feature>
<dbReference type="PROSITE" id="PS50850">
    <property type="entry name" value="MFS"/>
    <property type="match status" value="1"/>
</dbReference>
<feature type="domain" description="Major facilitator superfamily (MFS) profile" evidence="7">
    <location>
        <begin position="6"/>
        <end position="388"/>
    </location>
</feature>
<dbReference type="Pfam" id="PF07690">
    <property type="entry name" value="MFS_1"/>
    <property type="match status" value="2"/>
</dbReference>
<feature type="transmembrane region" description="Helical" evidence="6">
    <location>
        <begin position="213"/>
        <end position="235"/>
    </location>
</feature>
<evidence type="ECO:0000256" key="2">
    <source>
        <dbReference type="ARBA" id="ARBA00022448"/>
    </source>
</evidence>
<evidence type="ECO:0000313" key="8">
    <source>
        <dbReference type="EMBL" id="TCZ79482.1"/>
    </source>
</evidence>
<reference evidence="8 9" key="1">
    <citation type="submission" date="2019-03" db="EMBL/GenBank/DDBJ databases">
        <authorList>
            <person name="Kim M.K.M."/>
        </authorList>
    </citation>
    <scope>NUCLEOTIDE SEQUENCE [LARGE SCALE GENOMIC DNA]</scope>
    <source>
        <strain evidence="8 9">18JY21-1</strain>
    </source>
</reference>
<sequence length="399" mass="42298">MNKQLGVIALLLMTIFIGFGIIIPVMPLAVLGTGTGESNQYHNFMLLSVYSLSSFLMSPIWGSLSDRIGRRPLILIGLMGYAVSFFLFGIGFEHLWMMYIARILGGLFSGAATACAVAYVADITSAENRTKGMGIVGMSIGLGFIFGPALGGLLGEVNLQLPFFISAALAVVTFLFAFIVLKESLPVEKRRQAASATGKKVSRWTAFQGSLKYLYVLSFFVTFTLAGLEGTLQYFQMERIGATPGDIGKMFLVSGIVGALIQGGVIRKYVKPGTEQRVIVIGLLLSALGFVLILFSTSVWTAAAFLAVFGAGNALIRPCVTSLLTQKTTVDQGVTTGLNSSMDSLGRILGPLFGGALFALNSSLPYIAGAILCVGAVYLVGRFVLADRKASGGLNNSVQ</sequence>
<feature type="transmembrane region" description="Helical" evidence="6">
    <location>
        <begin position="278"/>
        <end position="296"/>
    </location>
</feature>
<evidence type="ECO:0000256" key="3">
    <source>
        <dbReference type="ARBA" id="ARBA00022692"/>
    </source>
</evidence>
<feature type="transmembrane region" description="Helical" evidence="6">
    <location>
        <begin position="366"/>
        <end position="385"/>
    </location>
</feature>
<comment type="caution">
    <text evidence="8">The sequence shown here is derived from an EMBL/GenBank/DDBJ whole genome shotgun (WGS) entry which is preliminary data.</text>
</comment>
<feature type="transmembrane region" description="Helical" evidence="6">
    <location>
        <begin position="98"/>
        <end position="121"/>
    </location>
</feature>
<protein>
    <submittedName>
        <fullName evidence="8">MFS transporter</fullName>
    </submittedName>
</protein>
<evidence type="ECO:0000256" key="1">
    <source>
        <dbReference type="ARBA" id="ARBA00004651"/>
    </source>
</evidence>
<dbReference type="RefSeq" id="WP_132417141.1">
    <property type="nucleotide sequence ID" value="NZ_SKFG01000003.1"/>
</dbReference>
<dbReference type="GO" id="GO:0005886">
    <property type="term" value="C:plasma membrane"/>
    <property type="evidence" value="ECO:0007669"/>
    <property type="project" value="UniProtKB-SubCell"/>
</dbReference>
<name>A0A4V2WPI6_9BACL</name>
<feature type="transmembrane region" description="Helical" evidence="6">
    <location>
        <begin position="41"/>
        <end position="61"/>
    </location>
</feature>
<dbReference type="SUPFAM" id="SSF103473">
    <property type="entry name" value="MFS general substrate transporter"/>
    <property type="match status" value="1"/>
</dbReference>
<dbReference type="Gene3D" id="1.20.1250.20">
    <property type="entry name" value="MFS general substrate transporter like domains"/>
    <property type="match status" value="1"/>
</dbReference>
<comment type="subcellular location">
    <subcellularLocation>
        <location evidence="1">Cell membrane</location>
        <topology evidence="1">Multi-pass membrane protein</topology>
    </subcellularLocation>
</comment>
<keyword evidence="2" id="KW-0813">Transport</keyword>
<evidence type="ECO:0000259" key="7">
    <source>
        <dbReference type="PROSITE" id="PS50850"/>
    </source>
</evidence>
<gene>
    <name evidence="8" type="ORF">E0485_06390</name>
</gene>
<dbReference type="Proteomes" id="UP000295418">
    <property type="component" value="Unassembled WGS sequence"/>
</dbReference>
<keyword evidence="9" id="KW-1185">Reference proteome</keyword>
<feature type="transmembrane region" description="Helical" evidence="6">
    <location>
        <begin position="247"/>
        <end position="266"/>
    </location>
</feature>